<evidence type="ECO:0000313" key="4">
    <source>
        <dbReference type="EMBL" id="OMJ72997.1"/>
    </source>
</evidence>
<dbReference type="InterPro" id="IPR000719">
    <property type="entry name" value="Prot_kinase_dom"/>
</dbReference>
<dbReference type="InterPro" id="IPR011009">
    <property type="entry name" value="Kinase-like_dom_sf"/>
</dbReference>
<dbReference type="CDD" id="cd14016">
    <property type="entry name" value="STKc_CK1"/>
    <property type="match status" value="1"/>
</dbReference>
<dbReference type="GO" id="GO:0005524">
    <property type="term" value="F:ATP binding"/>
    <property type="evidence" value="ECO:0007669"/>
    <property type="project" value="InterPro"/>
</dbReference>
<feature type="domain" description="Protein kinase" evidence="3">
    <location>
        <begin position="9"/>
        <end position="275"/>
    </location>
</feature>
<accession>A0A1R2B874</accession>
<reference evidence="4 5" key="1">
    <citation type="submission" date="2016-11" db="EMBL/GenBank/DDBJ databases">
        <title>The macronuclear genome of Stentor coeruleus: a giant cell with tiny introns.</title>
        <authorList>
            <person name="Slabodnick M."/>
            <person name="Ruby J.G."/>
            <person name="Reiff S.B."/>
            <person name="Swart E.C."/>
            <person name="Gosai S."/>
            <person name="Prabakaran S."/>
            <person name="Witkowska E."/>
            <person name="Larue G.E."/>
            <person name="Fisher S."/>
            <person name="Freeman R.M."/>
            <person name="Gunawardena J."/>
            <person name="Chu W."/>
            <person name="Stover N.A."/>
            <person name="Gregory B.D."/>
            <person name="Nowacki M."/>
            <person name="Derisi J."/>
            <person name="Roy S.W."/>
            <person name="Marshall W.F."/>
            <person name="Sood P."/>
        </authorList>
    </citation>
    <scope>NUCLEOTIDE SEQUENCE [LARGE SCALE GENOMIC DNA]</scope>
    <source>
        <strain evidence="4">WM001</strain>
    </source>
</reference>
<dbReference type="SMART" id="SM00220">
    <property type="entry name" value="S_TKc"/>
    <property type="match status" value="1"/>
</dbReference>
<protein>
    <recommendedName>
        <fullName evidence="2">Casein kinase I</fullName>
        <ecNumber evidence="1">2.7.11.1</ecNumber>
    </recommendedName>
</protein>
<dbReference type="PANTHER" id="PTHR11909">
    <property type="entry name" value="CASEIN KINASE-RELATED"/>
    <property type="match status" value="1"/>
</dbReference>
<dbReference type="PROSITE" id="PS00108">
    <property type="entry name" value="PROTEIN_KINASE_ST"/>
    <property type="match status" value="1"/>
</dbReference>
<dbReference type="Proteomes" id="UP000187209">
    <property type="component" value="Unassembled WGS sequence"/>
</dbReference>
<dbReference type="OrthoDB" id="406563at2759"/>
<gene>
    <name evidence="4" type="ORF">SteCoe_28424</name>
</gene>
<dbReference type="PROSITE" id="PS50011">
    <property type="entry name" value="PROTEIN_KINASE_DOM"/>
    <property type="match status" value="1"/>
</dbReference>
<dbReference type="Pfam" id="PF00069">
    <property type="entry name" value="Pkinase"/>
    <property type="match status" value="1"/>
</dbReference>
<evidence type="ECO:0000256" key="1">
    <source>
        <dbReference type="ARBA" id="ARBA00012513"/>
    </source>
</evidence>
<evidence type="ECO:0000259" key="3">
    <source>
        <dbReference type="PROSITE" id="PS50011"/>
    </source>
</evidence>
<dbReference type="InterPro" id="IPR008271">
    <property type="entry name" value="Ser/Thr_kinase_AS"/>
</dbReference>
<organism evidence="4 5">
    <name type="scientific">Stentor coeruleus</name>
    <dbReference type="NCBI Taxonomy" id="5963"/>
    <lineage>
        <taxon>Eukaryota</taxon>
        <taxon>Sar</taxon>
        <taxon>Alveolata</taxon>
        <taxon>Ciliophora</taxon>
        <taxon>Postciliodesmatophora</taxon>
        <taxon>Heterotrichea</taxon>
        <taxon>Heterotrichida</taxon>
        <taxon>Stentoridae</taxon>
        <taxon>Stentor</taxon>
    </lineage>
</organism>
<dbReference type="EC" id="2.7.11.1" evidence="1"/>
<keyword evidence="5" id="KW-1185">Reference proteome</keyword>
<dbReference type="GO" id="GO:0004674">
    <property type="term" value="F:protein serine/threonine kinase activity"/>
    <property type="evidence" value="ECO:0007669"/>
    <property type="project" value="UniProtKB-EC"/>
</dbReference>
<dbReference type="FunFam" id="1.10.510.10:FF:001190">
    <property type="entry name" value="Uncharacterized protein"/>
    <property type="match status" value="1"/>
</dbReference>
<sequence length="301" mass="35568">MEIKIANKFKISRKIASGPFWNVYLGVSQNGEEVCIILEEMRKESKIQTESRIYRTLQEGTGIPKLHWVGQESDFNIMVLELVGPSLETLLKYCKGIFSMKTVLMLADQLLSRIEFMHSYYFIHRDIKPQNFVVGIGKKANTIYLVDFSLSKKYIEKYNQHIQYREGKRFVGTARYASLHTHFGIEQSRRDDLESLGYVLVYFLTGRLPWQGLPGKNKEEKYENILNSKYNTRLEDLCQGIPSEFNVFLNYCRNLRFDEKPDYNYLRRICKDLFLREGYAYDNSFDWYLPRSKRNVVVEDL</sequence>
<dbReference type="SUPFAM" id="SSF56112">
    <property type="entry name" value="Protein kinase-like (PK-like)"/>
    <property type="match status" value="1"/>
</dbReference>
<evidence type="ECO:0000313" key="5">
    <source>
        <dbReference type="Proteomes" id="UP000187209"/>
    </source>
</evidence>
<dbReference type="EMBL" id="MPUH01000856">
    <property type="protein sequence ID" value="OMJ72997.1"/>
    <property type="molecule type" value="Genomic_DNA"/>
</dbReference>
<proteinExistence type="predicted"/>
<name>A0A1R2B874_9CILI</name>
<dbReference type="AlphaFoldDB" id="A0A1R2B874"/>
<comment type="caution">
    <text evidence="4">The sequence shown here is derived from an EMBL/GenBank/DDBJ whole genome shotgun (WGS) entry which is preliminary data.</text>
</comment>
<evidence type="ECO:0000256" key="2">
    <source>
        <dbReference type="ARBA" id="ARBA00023860"/>
    </source>
</evidence>
<dbReference type="InterPro" id="IPR050235">
    <property type="entry name" value="CK1_Ser-Thr_kinase"/>
</dbReference>
<dbReference type="Gene3D" id="1.10.510.10">
    <property type="entry name" value="Transferase(Phosphotransferase) domain 1"/>
    <property type="match status" value="1"/>
</dbReference>